<organism evidence="8 9">
    <name type="scientific">Ananas comosus</name>
    <name type="common">Pineapple</name>
    <name type="synonym">Ananas ananas</name>
    <dbReference type="NCBI Taxonomy" id="4615"/>
    <lineage>
        <taxon>Eukaryota</taxon>
        <taxon>Viridiplantae</taxon>
        <taxon>Streptophyta</taxon>
        <taxon>Embryophyta</taxon>
        <taxon>Tracheophyta</taxon>
        <taxon>Spermatophyta</taxon>
        <taxon>Magnoliopsida</taxon>
        <taxon>Liliopsida</taxon>
        <taxon>Poales</taxon>
        <taxon>Bromeliaceae</taxon>
        <taxon>Bromelioideae</taxon>
        <taxon>Ananas</taxon>
    </lineage>
</organism>
<comment type="subcellular location">
    <subcellularLocation>
        <location evidence="1">Membrane</location>
        <topology evidence="1">Single-pass type I membrane protein</topology>
    </subcellularLocation>
</comment>
<dbReference type="GO" id="GO:0016020">
    <property type="term" value="C:membrane"/>
    <property type="evidence" value="ECO:0007669"/>
    <property type="project" value="UniProtKB-SubCell"/>
</dbReference>
<comment type="caution">
    <text evidence="8">The sequence shown here is derived from an EMBL/GenBank/DDBJ whole genome shotgun (WGS) entry which is preliminary data.</text>
</comment>
<dbReference type="SUPFAM" id="SSF52058">
    <property type="entry name" value="L domain-like"/>
    <property type="match status" value="1"/>
</dbReference>
<keyword evidence="8" id="KW-0418">Kinase</keyword>
<evidence type="ECO:0000256" key="2">
    <source>
        <dbReference type="ARBA" id="ARBA00022692"/>
    </source>
</evidence>
<name>A0A199UKS8_ANACO</name>
<keyword evidence="4" id="KW-1133">Transmembrane helix</keyword>
<dbReference type="PANTHER" id="PTHR48063">
    <property type="entry name" value="LRR RECEPTOR-LIKE KINASE"/>
    <property type="match status" value="1"/>
</dbReference>
<evidence type="ECO:0000313" key="9">
    <source>
        <dbReference type="Proteomes" id="UP000092600"/>
    </source>
</evidence>
<keyword evidence="3 7" id="KW-0732">Signal</keyword>
<evidence type="ECO:0000256" key="4">
    <source>
        <dbReference type="ARBA" id="ARBA00022989"/>
    </source>
</evidence>
<sequence length="125" mass="14150">MRFETTSMQLFVVLFVVWILKTQILETYGCVRVEREALLAFKSGVIDPGDCLSYRGFGGEVNPSLLSLSHLKHLDLSMNNFNTSFPNFVTSYKNLRYLNLSFAGFTEAIPPELGNLSTLRYLDLS</sequence>
<feature type="signal peptide" evidence="7">
    <location>
        <begin position="1"/>
        <end position="24"/>
    </location>
</feature>
<keyword evidence="8" id="KW-0808">Transferase</keyword>
<dbReference type="InterPro" id="IPR032675">
    <property type="entry name" value="LRR_dom_sf"/>
</dbReference>
<keyword evidence="8" id="KW-0675">Receptor</keyword>
<dbReference type="Gene3D" id="3.80.10.10">
    <property type="entry name" value="Ribonuclease Inhibitor"/>
    <property type="match status" value="1"/>
</dbReference>
<keyword evidence="6" id="KW-0325">Glycoprotein</keyword>
<evidence type="ECO:0000256" key="5">
    <source>
        <dbReference type="ARBA" id="ARBA00023136"/>
    </source>
</evidence>
<evidence type="ECO:0000313" key="8">
    <source>
        <dbReference type="EMBL" id="OAY65328.1"/>
    </source>
</evidence>
<dbReference type="InterPro" id="IPR001611">
    <property type="entry name" value="Leu-rich_rpt"/>
</dbReference>
<evidence type="ECO:0000256" key="6">
    <source>
        <dbReference type="ARBA" id="ARBA00023180"/>
    </source>
</evidence>
<dbReference type="STRING" id="4615.A0A199UKS8"/>
<evidence type="ECO:0000256" key="3">
    <source>
        <dbReference type="ARBA" id="ARBA00022729"/>
    </source>
</evidence>
<dbReference type="EMBL" id="LSRQ01007021">
    <property type="protein sequence ID" value="OAY65328.1"/>
    <property type="molecule type" value="Genomic_DNA"/>
</dbReference>
<accession>A0A199UKS8</accession>
<reference evidence="8 9" key="1">
    <citation type="journal article" date="2016" name="DNA Res.">
        <title>The draft genome of MD-2 pineapple using hybrid error correction of long reads.</title>
        <authorList>
            <person name="Redwan R.M."/>
            <person name="Saidin A."/>
            <person name="Kumar S.V."/>
        </authorList>
    </citation>
    <scope>NUCLEOTIDE SEQUENCE [LARGE SCALE GENOMIC DNA]</scope>
    <source>
        <strain evidence="9">cv. MD2</strain>
        <tissue evidence="8">Leaf</tissue>
    </source>
</reference>
<evidence type="ECO:0000256" key="1">
    <source>
        <dbReference type="ARBA" id="ARBA00004479"/>
    </source>
</evidence>
<dbReference type="Pfam" id="PF00560">
    <property type="entry name" value="LRR_1"/>
    <property type="match status" value="2"/>
</dbReference>
<dbReference type="InterPro" id="IPR046956">
    <property type="entry name" value="RLP23-like"/>
</dbReference>
<proteinExistence type="predicted"/>
<feature type="chain" id="PRO_5008285306" evidence="7">
    <location>
        <begin position="25"/>
        <end position="125"/>
    </location>
</feature>
<keyword evidence="2" id="KW-0812">Transmembrane</keyword>
<dbReference type="PANTHER" id="PTHR48063:SF112">
    <property type="entry name" value="RECEPTOR LIKE PROTEIN 30-LIKE"/>
    <property type="match status" value="1"/>
</dbReference>
<dbReference type="Proteomes" id="UP000092600">
    <property type="component" value="Unassembled WGS sequence"/>
</dbReference>
<dbReference type="AlphaFoldDB" id="A0A199UKS8"/>
<evidence type="ECO:0000256" key="7">
    <source>
        <dbReference type="SAM" id="SignalP"/>
    </source>
</evidence>
<protein>
    <submittedName>
        <fullName evidence="8">Receptor-like protein kinase HSL1</fullName>
    </submittedName>
</protein>
<keyword evidence="5" id="KW-0472">Membrane</keyword>
<gene>
    <name evidence="8" type="ORF">ACMD2_06036</name>
</gene>
<dbReference type="GO" id="GO:0016301">
    <property type="term" value="F:kinase activity"/>
    <property type="evidence" value="ECO:0007669"/>
    <property type="project" value="UniProtKB-KW"/>
</dbReference>